<reference evidence="1" key="2">
    <citation type="journal article" date="2021" name="PeerJ">
        <title>Extensive microbial diversity within the chicken gut microbiome revealed by metagenomics and culture.</title>
        <authorList>
            <person name="Gilroy R."/>
            <person name="Ravi A."/>
            <person name="Getino M."/>
            <person name="Pursley I."/>
            <person name="Horton D.L."/>
            <person name="Alikhan N.F."/>
            <person name="Baker D."/>
            <person name="Gharbi K."/>
            <person name="Hall N."/>
            <person name="Watson M."/>
            <person name="Adriaenssens E.M."/>
            <person name="Foster-Nyarko E."/>
            <person name="Jarju S."/>
            <person name="Secka A."/>
            <person name="Antonio M."/>
            <person name="Oren A."/>
            <person name="Chaudhuri R.R."/>
            <person name="La Ragione R."/>
            <person name="Hildebrand F."/>
            <person name="Pallen M.J."/>
        </authorList>
    </citation>
    <scope>NUCLEOTIDE SEQUENCE</scope>
    <source>
        <strain evidence="1">G3-8215</strain>
    </source>
</reference>
<proteinExistence type="predicted"/>
<gene>
    <name evidence="1" type="ORF">IAB75_05870</name>
</gene>
<evidence type="ECO:0000313" key="1">
    <source>
        <dbReference type="EMBL" id="MBO8483625.1"/>
    </source>
</evidence>
<reference evidence="1" key="1">
    <citation type="submission" date="2020-10" db="EMBL/GenBank/DDBJ databases">
        <authorList>
            <person name="Gilroy R."/>
        </authorList>
    </citation>
    <scope>NUCLEOTIDE SEQUENCE</scope>
    <source>
        <strain evidence="1">G3-8215</strain>
    </source>
</reference>
<evidence type="ECO:0000313" key="2">
    <source>
        <dbReference type="Proteomes" id="UP000725002"/>
    </source>
</evidence>
<organism evidence="1 2">
    <name type="scientific">Candidatus Cryptobacteroides avicola</name>
    <dbReference type="NCBI Taxonomy" id="2840757"/>
    <lineage>
        <taxon>Bacteria</taxon>
        <taxon>Pseudomonadati</taxon>
        <taxon>Bacteroidota</taxon>
        <taxon>Bacteroidia</taxon>
        <taxon>Bacteroidales</taxon>
        <taxon>Candidatus Cryptobacteroides</taxon>
    </lineage>
</organism>
<accession>A0A940IID4</accession>
<dbReference type="AlphaFoldDB" id="A0A940IID4"/>
<sequence length="190" mass="21278">MENCIDLKKLSVEELAGVVNLYPWFGAARKEFCARMASSGGSGWGEEQYAESALYVVSRGKIARLLMSSDKDDCSDSEISEILKAAGNDLGHRKVRASGGDYFTQEQYDQVRRQEDSVFSGFVSGQDRPRAEKEEGSVPDLAFYTETLAQIYADQGYYEQAKDIYSKLILAYPEKNAYFAALIEKLNQEN</sequence>
<protein>
    <recommendedName>
        <fullName evidence="3">Tetratricopeptide repeat protein</fullName>
    </recommendedName>
</protein>
<comment type="caution">
    <text evidence="1">The sequence shown here is derived from an EMBL/GenBank/DDBJ whole genome shotgun (WGS) entry which is preliminary data.</text>
</comment>
<dbReference type="Proteomes" id="UP000725002">
    <property type="component" value="Unassembled WGS sequence"/>
</dbReference>
<dbReference type="EMBL" id="JADILV010000040">
    <property type="protein sequence ID" value="MBO8483625.1"/>
    <property type="molecule type" value="Genomic_DNA"/>
</dbReference>
<evidence type="ECO:0008006" key="3">
    <source>
        <dbReference type="Google" id="ProtNLM"/>
    </source>
</evidence>
<name>A0A940IID4_9BACT</name>